<dbReference type="Proteomes" id="UP000807469">
    <property type="component" value="Unassembled WGS sequence"/>
</dbReference>
<proteinExistence type="predicted"/>
<dbReference type="AlphaFoldDB" id="A0A9P5YN04"/>
<accession>A0A9P5YN04</accession>
<sequence length="405" mass="45232">MDANLKKLALIGRLKTIRQERSKIKTKHENEAVKFYHSNSLETAAKADELKAQMNALDAEIEKLEQETKTRSSRSRGKKAAKSTVAPSPPVPELTVAPALTVAPTLTVAPMLTVAPAPTSTLTAAPSPEHAPSPTPVKEELSLRSVESLLTIDETVSPPGRNNKPLKLTYLSLSKDERDVYDAKVDAQLERYCADKSMIPYDSRKTIRQVRHIGPQAAQISYDLALVVHENHWDNKQCRFHERTKNFGDVDGKLDPKNSTVVYGVAHKSTIGAKKGTSTPPEEGFMHCGCQINEVLLDFYFWKTWTAKSYNEAYSSIAEALGSDYFNPRIRTFVVQAFLRESFLTLNDLYAPDFATENFQLRLRSIQAERIVARLNSMWKGALGVRYILTGPTIALPENNQPMEE</sequence>
<evidence type="ECO:0000256" key="1">
    <source>
        <dbReference type="SAM" id="MobiDB-lite"/>
    </source>
</evidence>
<reference evidence="2" key="1">
    <citation type="submission" date="2020-11" db="EMBL/GenBank/DDBJ databases">
        <authorList>
            <consortium name="DOE Joint Genome Institute"/>
            <person name="Ahrendt S."/>
            <person name="Riley R."/>
            <person name="Andreopoulos W."/>
            <person name="Labutti K."/>
            <person name="Pangilinan J."/>
            <person name="Ruiz-Duenas F.J."/>
            <person name="Barrasa J.M."/>
            <person name="Sanchez-Garcia M."/>
            <person name="Camarero S."/>
            <person name="Miyauchi S."/>
            <person name="Serrano A."/>
            <person name="Linde D."/>
            <person name="Babiker R."/>
            <person name="Drula E."/>
            <person name="Ayuso-Fernandez I."/>
            <person name="Pacheco R."/>
            <person name="Padilla G."/>
            <person name="Ferreira P."/>
            <person name="Barriuso J."/>
            <person name="Kellner H."/>
            <person name="Castanera R."/>
            <person name="Alfaro M."/>
            <person name="Ramirez L."/>
            <person name="Pisabarro A.G."/>
            <person name="Kuo A."/>
            <person name="Tritt A."/>
            <person name="Lipzen A."/>
            <person name="He G."/>
            <person name="Yan M."/>
            <person name="Ng V."/>
            <person name="Cullen D."/>
            <person name="Martin F."/>
            <person name="Rosso M.-N."/>
            <person name="Henrissat B."/>
            <person name="Hibbett D."/>
            <person name="Martinez A.T."/>
            <person name="Grigoriev I.V."/>
        </authorList>
    </citation>
    <scope>NUCLEOTIDE SEQUENCE</scope>
    <source>
        <strain evidence="2">CIRM-BRFM 674</strain>
    </source>
</reference>
<feature type="region of interest" description="Disordered" evidence="1">
    <location>
        <begin position="65"/>
        <end position="93"/>
    </location>
</feature>
<protein>
    <submittedName>
        <fullName evidence="2">Uncharacterized protein</fullName>
    </submittedName>
</protein>
<feature type="compositionally biased region" description="Basic residues" evidence="1">
    <location>
        <begin position="71"/>
        <end position="81"/>
    </location>
</feature>
<evidence type="ECO:0000313" key="3">
    <source>
        <dbReference type="Proteomes" id="UP000807469"/>
    </source>
</evidence>
<name>A0A9P5YN04_9AGAR</name>
<dbReference type="OrthoDB" id="3062477at2759"/>
<evidence type="ECO:0000313" key="2">
    <source>
        <dbReference type="EMBL" id="KAF9471928.1"/>
    </source>
</evidence>
<feature type="region of interest" description="Disordered" evidence="1">
    <location>
        <begin position="119"/>
        <end position="140"/>
    </location>
</feature>
<organism evidence="2 3">
    <name type="scientific">Pholiota conissans</name>
    <dbReference type="NCBI Taxonomy" id="109636"/>
    <lineage>
        <taxon>Eukaryota</taxon>
        <taxon>Fungi</taxon>
        <taxon>Dikarya</taxon>
        <taxon>Basidiomycota</taxon>
        <taxon>Agaricomycotina</taxon>
        <taxon>Agaricomycetes</taxon>
        <taxon>Agaricomycetidae</taxon>
        <taxon>Agaricales</taxon>
        <taxon>Agaricineae</taxon>
        <taxon>Strophariaceae</taxon>
        <taxon>Pholiota</taxon>
    </lineage>
</organism>
<dbReference type="EMBL" id="MU155602">
    <property type="protein sequence ID" value="KAF9471928.1"/>
    <property type="molecule type" value="Genomic_DNA"/>
</dbReference>
<comment type="caution">
    <text evidence="2">The sequence shown here is derived from an EMBL/GenBank/DDBJ whole genome shotgun (WGS) entry which is preliminary data.</text>
</comment>
<feature type="compositionally biased region" description="Low complexity" evidence="1">
    <location>
        <begin position="119"/>
        <end position="128"/>
    </location>
</feature>
<gene>
    <name evidence="2" type="ORF">BDN70DRAFT_938572</name>
</gene>
<keyword evidence="3" id="KW-1185">Reference proteome</keyword>